<evidence type="ECO:0000313" key="2">
    <source>
        <dbReference type="EMBL" id="KRL13239.1"/>
    </source>
</evidence>
<dbReference type="Proteomes" id="UP000051330">
    <property type="component" value="Unassembled WGS sequence"/>
</dbReference>
<accession>A0A0R1MYL3</accession>
<feature type="region of interest" description="Disordered" evidence="1">
    <location>
        <begin position="277"/>
        <end position="297"/>
    </location>
</feature>
<dbReference type="InterPro" id="IPR001539">
    <property type="entry name" value="Peptidase_U32"/>
</dbReference>
<dbReference type="PANTHER" id="PTHR30217:SF12">
    <property type="entry name" value="U32 FAMILY PEPTIDASE"/>
    <property type="match status" value="1"/>
</dbReference>
<dbReference type="PANTHER" id="PTHR30217">
    <property type="entry name" value="PEPTIDASE U32 FAMILY"/>
    <property type="match status" value="1"/>
</dbReference>
<gene>
    <name evidence="2" type="ORF">FD09_GL002065</name>
</gene>
<protein>
    <submittedName>
        <fullName evidence="2">Peptidase, U32 family small subunit</fullName>
    </submittedName>
</protein>
<dbReference type="PATRIC" id="fig|1423792.3.peg.2106"/>
<evidence type="ECO:0000313" key="3">
    <source>
        <dbReference type="Proteomes" id="UP000051330"/>
    </source>
</evidence>
<evidence type="ECO:0000256" key="1">
    <source>
        <dbReference type="SAM" id="MobiDB-lite"/>
    </source>
</evidence>
<dbReference type="InterPro" id="IPR051454">
    <property type="entry name" value="RNA/ubiquinone_mod_enzymes"/>
</dbReference>
<comment type="caution">
    <text evidence="2">The sequence shown here is derived from an EMBL/GenBank/DDBJ whole genome shotgun (WGS) entry which is preliminary data.</text>
</comment>
<dbReference type="EMBL" id="AZEC01000004">
    <property type="protein sequence ID" value="KRL13239.1"/>
    <property type="molecule type" value="Genomic_DNA"/>
</dbReference>
<keyword evidence="3" id="KW-1185">Reference proteome</keyword>
<name>A0A0R1MYL3_9LACO</name>
<reference evidence="2 3" key="1">
    <citation type="journal article" date="2015" name="Genome Announc.">
        <title>Expanding the biotechnology potential of lactobacilli through comparative genomics of 213 strains and associated genera.</title>
        <authorList>
            <person name="Sun Z."/>
            <person name="Harris H.M."/>
            <person name="McCann A."/>
            <person name="Guo C."/>
            <person name="Argimon S."/>
            <person name="Zhang W."/>
            <person name="Yang X."/>
            <person name="Jeffery I.B."/>
            <person name="Cooney J.C."/>
            <person name="Kagawa T.F."/>
            <person name="Liu W."/>
            <person name="Song Y."/>
            <person name="Salvetti E."/>
            <person name="Wrobel A."/>
            <person name="Rasinkangas P."/>
            <person name="Parkhill J."/>
            <person name="Rea M.C."/>
            <person name="O'Sullivan O."/>
            <person name="Ritari J."/>
            <person name="Douillard F.P."/>
            <person name="Paul Ross R."/>
            <person name="Yang R."/>
            <person name="Briner A.E."/>
            <person name="Felis G.E."/>
            <person name="de Vos W.M."/>
            <person name="Barrangou R."/>
            <person name="Klaenhammer T.R."/>
            <person name="Caufield P.W."/>
            <person name="Cui Y."/>
            <person name="Zhang H."/>
            <person name="O'Toole P.W."/>
        </authorList>
    </citation>
    <scope>NUCLEOTIDE SEQUENCE [LARGE SCALE GENOMIC DNA]</scope>
    <source>
        <strain evidence="2 3">DSM 12744</strain>
    </source>
</reference>
<sequence>MEQAEMVMKAGADWIYAGEDEFGLRLPHSFDRDELTDLIQAVHAQGKKIVVAVNAIFHNDRIVKVADYLQFLTDLQVDMVSIGDPGAIHLLQQNHFPLPYLYDGADLVTSARQINFWANHGAVAAQVAAEVPYGELKSLQQHVQVPISYLVYGASAIHQSGRPLLDNYFSFVQKHQERTDRQRGLFISAPHKPDTHYSIYEDRNGTHVFATNDVNLMPELTKVHELGIQYWKMDGLFVHGQQFAQIVAAFAHARDALAKGTWTAELAADGQRIVTDNTPVNRETDTGFFDIDPESVK</sequence>
<dbReference type="STRING" id="1423792.FD09_GL002065"/>
<dbReference type="AlphaFoldDB" id="A0A0R1MYL3"/>
<proteinExistence type="predicted"/>
<organism evidence="2 3">
    <name type="scientific">Schleiferilactobacillus perolens DSM 12744</name>
    <dbReference type="NCBI Taxonomy" id="1423792"/>
    <lineage>
        <taxon>Bacteria</taxon>
        <taxon>Bacillati</taxon>
        <taxon>Bacillota</taxon>
        <taxon>Bacilli</taxon>
        <taxon>Lactobacillales</taxon>
        <taxon>Lactobacillaceae</taxon>
        <taxon>Schleiferilactobacillus</taxon>
    </lineage>
</organism>
<dbReference type="Pfam" id="PF01136">
    <property type="entry name" value="Peptidase_U32"/>
    <property type="match status" value="1"/>
</dbReference>